<dbReference type="EMBL" id="UINC01090508">
    <property type="protein sequence ID" value="SVC42515.1"/>
    <property type="molecule type" value="Genomic_DNA"/>
</dbReference>
<proteinExistence type="predicted"/>
<name>A0A382M3I5_9ZZZZ</name>
<evidence type="ECO:0000313" key="1">
    <source>
        <dbReference type="EMBL" id="SVC42515.1"/>
    </source>
</evidence>
<organism evidence="1">
    <name type="scientific">marine metagenome</name>
    <dbReference type="NCBI Taxonomy" id="408172"/>
    <lineage>
        <taxon>unclassified sequences</taxon>
        <taxon>metagenomes</taxon>
        <taxon>ecological metagenomes</taxon>
    </lineage>
</organism>
<dbReference type="AlphaFoldDB" id="A0A382M3I5"/>
<dbReference type="InterPro" id="IPR029063">
    <property type="entry name" value="SAM-dependent_MTases_sf"/>
</dbReference>
<feature type="non-terminal residue" evidence="1">
    <location>
        <position position="125"/>
    </location>
</feature>
<sequence length="125" mass="14609">MDEQIRGLSLKHRSKTDVEFLEELEKYFQNSKDSNLEKARTFAKFAPREHMTKFLARYEIFKKILEIPGSIVDCGVFAGQSLFTFAKLSSIFEPHNYQRKVYGFDTFSGFSKISKKDEKSKSEFL</sequence>
<protein>
    <submittedName>
        <fullName evidence="1">Uncharacterized protein</fullName>
    </submittedName>
</protein>
<dbReference type="Gene3D" id="3.40.50.150">
    <property type="entry name" value="Vaccinia Virus protein VP39"/>
    <property type="match status" value="1"/>
</dbReference>
<gene>
    <name evidence="1" type="ORF">METZ01_LOCUS295369</name>
</gene>
<reference evidence="1" key="1">
    <citation type="submission" date="2018-05" db="EMBL/GenBank/DDBJ databases">
        <authorList>
            <person name="Lanie J.A."/>
            <person name="Ng W.-L."/>
            <person name="Kazmierczak K.M."/>
            <person name="Andrzejewski T.M."/>
            <person name="Davidsen T.M."/>
            <person name="Wayne K.J."/>
            <person name="Tettelin H."/>
            <person name="Glass J.I."/>
            <person name="Rusch D."/>
            <person name="Podicherti R."/>
            <person name="Tsui H.-C.T."/>
            <person name="Winkler M.E."/>
        </authorList>
    </citation>
    <scope>NUCLEOTIDE SEQUENCE</scope>
</reference>
<accession>A0A382M3I5</accession>